<evidence type="ECO:0000313" key="2">
    <source>
        <dbReference type="EMBL" id="VFK00168.1"/>
    </source>
</evidence>
<dbReference type="EMBL" id="CAADFJ010000112">
    <property type="protein sequence ID" value="VFK03062.1"/>
    <property type="molecule type" value="Genomic_DNA"/>
</dbReference>
<evidence type="ECO:0000313" key="1">
    <source>
        <dbReference type="EMBL" id="VFJ97834.1"/>
    </source>
</evidence>
<organism evidence="1">
    <name type="scientific">Candidatus Kentrum eta</name>
    <dbReference type="NCBI Taxonomy" id="2126337"/>
    <lineage>
        <taxon>Bacteria</taxon>
        <taxon>Pseudomonadati</taxon>
        <taxon>Pseudomonadota</taxon>
        <taxon>Gammaproteobacteria</taxon>
        <taxon>Candidatus Kentrum</taxon>
    </lineage>
</organism>
<sequence length="132" mass="14810">MTSTRPYLIRAIHEWILDNGLTPYILVNTKVDEILVPEQYADDGKIAFNISSSATKDLYLGNEGIEFKARFRGTPTFVQVPTRAILAVYAKETGIGMAFREEPVEGDKEEKPLSKPSIFDAKPLRPALRIVK</sequence>
<reference evidence="1" key="1">
    <citation type="submission" date="2019-02" db="EMBL/GenBank/DDBJ databases">
        <authorList>
            <person name="Gruber-Vodicka R. H."/>
            <person name="Seah K. B. B."/>
        </authorList>
    </citation>
    <scope>NUCLEOTIDE SEQUENCE</scope>
    <source>
        <strain evidence="3">BECK_SA2B12</strain>
        <strain evidence="2">BECK_SA2B15</strain>
        <strain evidence="1">BECK_SA2B20</strain>
    </source>
</reference>
<dbReference type="InterPro" id="IPR036760">
    <property type="entry name" value="SspB-like_sf"/>
</dbReference>
<dbReference type="AlphaFoldDB" id="A0A450UZ33"/>
<dbReference type="GO" id="GO:0005829">
    <property type="term" value="C:cytosol"/>
    <property type="evidence" value="ECO:0007669"/>
    <property type="project" value="TreeGrafter"/>
</dbReference>
<name>A0A450UZ33_9GAMM</name>
<dbReference type="PIRSF" id="PIRSF005276">
    <property type="entry name" value="SspB"/>
    <property type="match status" value="1"/>
</dbReference>
<dbReference type="EMBL" id="CAADFG010000184">
    <property type="protein sequence ID" value="VFK00168.1"/>
    <property type="molecule type" value="Genomic_DNA"/>
</dbReference>
<evidence type="ECO:0000313" key="3">
    <source>
        <dbReference type="EMBL" id="VFK03062.1"/>
    </source>
</evidence>
<proteinExistence type="predicted"/>
<protein>
    <submittedName>
        <fullName evidence="1">Stringent starvation protein B</fullName>
    </submittedName>
</protein>
<dbReference type="PANTHER" id="PTHR37486">
    <property type="entry name" value="STRINGENT STARVATION PROTEIN B"/>
    <property type="match status" value="1"/>
</dbReference>
<gene>
    <name evidence="2" type="ORF">BECKH772A_GA0070896_101846</name>
    <name evidence="1" type="ORF">BECKH772B_GA0070898_101204</name>
    <name evidence="3" type="ORF">BECKH772C_GA0070978_101129</name>
</gene>
<dbReference type="InterPro" id="IPR007481">
    <property type="entry name" value="SspB"/>
</dbReference>
<accession>A0A450UZ33</accession>
<dbReference type="EMBL" id="CAADFI010000120">
    <property type="protein sequence ID" value="VFJ97834.1"/>
    <property type="molecule type" value="Genomic_DNA"/>
</dbReference>
<dbReference type="Gene3D" id="2.30.30.220">
    <property type="entry name" value="SspB-like"/>
    <property type="match status" value="1"/>
</dbReference>
<dbReference type="GO" id="GO:0005840">
    <property type="term" value="C:ribosome"/>
    <property type="evidence" value="ECO:0007669"/>
    <property type="project" value="TreeGrafter"/>
</dbReference>
<dbReference type="SUPFAM" id="SSF101738">
    <property type="entry name" value="SspB-like"/>
    <property type="match status" value="1"/>
</dbReference>
<dbReference type="Pfam" id="PF04386">
    <property type="entry name" value="SspB"/>
    <property type="match status" value="1"/>
</dbReference>
<dbReference type="PANTHER" id="PTHR37486:SF1">
    <property type="entry name" value="STRINGENT STARVATION PROTEIN B"/>
    <property type="match status" value="1"/>
</dbReference>
<dbReference type="NCBIfam" id="NF008769">
    <property type="entry name" value="PRK11798.2-5"/>
    <property type="match status" value="1"/>
</dbReference>
<dbReference type="GO" id="GO:0045732">
    <property type="term" value="P:positive regulation of protein catabolic process"/>
    <property type="evidence" value="ECO:0007669"/>
    <property type="project" value="TreeGrafter"/>
</dbReference>